<name>A0A9W6QRG2_9PSEU</name>
<dbReference type="RefSeq" id="WP_285611771.1">
    <property type="nucleotide sequence ID" value="NZ_BSSD01000006.1"/>
</dbReference>
<evidence type="ECO:0000313" key="2">
    <source>
        <dbReference type="Proteomes" id="UP001165042"/>
    </source>
</evidence>
<gene>
    <name evidence="1" type="ORF">Aglo03_42340</name>
</gene>
<dbReference type="EMBL" id="BSSD01000006">
    <property type="protein sequence ID" value="GLW93418.1"/>
    <property type="molecule type" value="Genomic_DNA"/>
</dbReference>
<accession>A0A9W6QRG2</accession>
<dbReference type="InterPro" id="IPR022536">
    <property type="entry name" value="EspC"/>
</dbReference>
<protein>
    <recommendedName>
        <fullName evidence="3">Excreted virulence factor EspC, type VII ESX diderm</fullName>
    </recommendedName>
</protein>
<evidence type="ECO:0000313" key="1">
    <source>
        <dbReference type="EMBL" id="GLW93418.1"/>
    </source>
</evidence>
<proteinExistence type="predicted"/>
<dbReference type="Pfam" id="PF10824">
    <property type="entry name" value="T7SS_ESX_EspC"/>
    <property type="match status" value="1"/>
</dbReference>
<reference evidence="1" key="1">
    <citation type="submission" date="2023-02" db="EMBL/GenBank/DDBJ databases">
        <title>Actinokineospora globicatena NBRC 15670.</title>
        <authorList>
            <person name="Ichikawa N."/>
            <person name="Sato H."/>
            <person name="Tonouchi N."/>
        </authorList>
    </citation>
    <scope>NUCLEOTIDE SEQUENCE</scope>
    <source>
        <strain evidence="1">NBRC 15670</strain>
    </source>
</reference>
<keyword evidence="2" id="KW-1185">Reference proteome</keyword>
<sequence>MSGFDINLGEVRAHADTVATISSEVNAALKIAQATVGGDAYGAIGAFFASAIALASDDVRQAITKTAKAYADVQDGLRAVVADYQEIDDAHARVFGGGDGTGPAATVVPVQEQPYSHRQRRKAIEVLERISAQHPVSVATVALPPVKSLKWWVGEIASASIGDHYQKDVAHVLAKPPTNANLKELAVTETKFWNSERGNWVGALLSADNRYDLLVGSRDNWLAEMPPAQRAQVRQQLGL</sequence>
<comment type="caution">
    <text evidence="1">The sequence shown here is derived from an EMBL/GenBank/DDBJ whole genome shotgun (WGS) entry which is preliminary data.</text>
</comment>
<organism evidence="1 2">
    <name type="scientific">Actinokineospora globicatena</name>
    <dbReference type="NCBI Taxonomy" id="103729"/>
    <lineage>
        <taxon>Bacteria</taxon>
        <taxon>Bacillati</taxon>
        <taxon>Actinomycetota</taxon>
        <taxon>Actinomycetes</taxon>
        <taxon>Pseudonocardiales</taxon>
        <taxon>Pseudonocardiaceae</taxon>
        <taxon>Actinokineospora</taxon>
    </lineage>
</organism>
<dbReference type="AlphaFoldDB" id="A0A9W6QRG2"/>
<evidence type="ECO:0008006" key="3">
    <source>
        <dbReference type="Google" id="ProtNLM"/>
    </source>
</evidence>
<dbReference type="Proteomes" id="UP001165042">
    <property type="component" value="Unassembled WGS sequence"/>
</dbReference>
<dbReference type="GO" id="GO:0009306">
    <property type="term" value="P:protein secretion"/>
    <property type="evidence" value="ECO:0007669"/>
    <property type="project" value="InterPro"/>
</dbReference>